<feature type="compositionally biased region" description="Basic and acidic residues" evidence="1">
    <location>
        <begin position="85"/>
        <end position="94"/>
    </location>
</feature>
<accession>A0A2P4Q1A9</accession>
<gene>
    <name evidence="2" type="ORF">GLOIN_2v1605697</name>
</gene>
<keyword evidence="3" id="KW-1185">Reference proteome</keyword>
<evidence type="ECO:0000313" key="2">
    <source>
        <dbReference type="EMBL" id="POG71394.1"/>
    </source>
</evidence>
<dbReference type="EMBL" id="AUPC02000108">
    <property type="protein sequence ID" value="POG71394.1"/>
    <property type="molecule type" value="Genomic_DNA"/>
</dbReference>
<dbReference type="VEuPathDB" id="FungiDB:RhiirFUN_019487"/>
<sequence length="313" mass="36192">MSQTTAVEHISLKELPPHVISYLSSYPPSERCKITKKLLAYAVSKIEQKSESLQEPNRHYQPSDWWSHEEYRRKKKNKKSSGVPIEDRFPKRMVDEMTQTSDAYVRTPEKMPKGTRGYKKLFAEPPRHKLLGHKKLIGSEFEKTTVISVSSSAEPSSSDTENEDDVMVDNMHKKDPFFVASIKKSGTNFLKKQQQTKRFEFSPRSPPTPQTPTQIYIVKPDKHQSTHLLKHKRTVKLASKNSSKGKDKATPRSPPKVKYKTTVEIADEFLESTFMAYLEPPPKEDDDLERNNDLEEIIYKARQKVSEKNYLHN</sequence>
<evidence type="ECO:0000313" key="3">
    <source>
        <dbReference type="Proteomes" id="UP000018888"/>
    </source>
</evidence>
<organism evidence="2 3">
    <name type="scientific">Rhizophagus irregularis (strain DAOM 181602 / DAOM 197198 / MUCL 43194)</name>
    <name type="common">Arbuscular mycorrhizal fungus</name>
    <name type="synonym">Glomus intraradices</name>
    <dbReference type="NCBI Taxonomy" id="747089"/>
    <lineage>
        <taxon>Eukaryota</taxon>
        <taxon>Fungi</taxon>
        <taxon>Fungi incertae sedis</taxon>
        <taxon>Mucoromycota</taxon>
        <taxon>Glomeromycotina</taxon>
        <taxon>Glomeromycetes</taxon>
        <taxon>Glomerales</taxon>
        <taxon>Glomeraceae</taxon>
        <taxon>Rhizophagus</taxon>
    </lineage>
</organism>
<name>A0A2P4Q1A9_RHIID</name>
<proteinExistence type="predicted"/>
<dbReference type="Proteomes" id="UP000018888">
    <property type="component" value="Unassembled WGS sequence"/>
</dbReference>
<reference evidence="2 3" key="1">
    <citation type="journal article" date="2013" name="Proc. Natl. Acad. Sci. U.S.A.">
        <title>Genome of an arbuscular mycorrhizal fungus provides insight into the oldest plant symbiosis.</title>
        <authorList>
            <person name="Tisserant E."/>
            <person name="Malbreil M."/>
            <person name="Kuo A."/>
            <person name="Kohler A."/>
            <person name="Symeonidi A."/>
            <person name="Balestrini R."/>
            <person name="Charron P."/>
            <person name="Duensing N."/>
            <person name="Frei Dit Frey N."/>
            <person name="Gianinazzi-Pearson V."/>
            <person name="Gilbert L.B."/>
            <person name="Handa Y."/>
            <person name="Herr J.R."/>
            <person name="Hijri M."/>
            <person name="Koul R."/>
            <person name="Kawaguchi M."/>
            <person name="Krajinski F."/>
            <person name="Lammers P.J."/>
            <person name="Masclaux F.G."/>
            <person name="Murat C."/>
            <person name="Morin E."/>
            <person name="Ndikumana S."/>
            <person name="Pagni M."/>
            <person name="Petitpierre D."/>
            <person name="Requena N."/>
            <person name="Rosikiewicz P."/>
            <person name="Riley R."/>
            <person name="Saito K."/>
            <person name="San Clemente H."/>
            <person name="Shapiro H."/>
            <person name="van Tuinen D."/>
            <person name="Becard G."/>
            <person name="Bonfante P."/>
            <person name="Paszkowski U."/>
            <person name="Shachar-Hill Y.Y."/>
            <person name="Tuskan G.A."/>
            <person name="Young P.W."/>
            <person name="Sanders I.R."/>
            <person name="Henrissat B."/>
            <person name="Rensing S.A."/>
            <person name="Grigoriev I.V."/>
            <person name="Corradi N."/>
            <person name="Roux C."/>
            <person name="Martin F."/>
        </authorList>
    </citation>
    <scope>NUCLEOTIDE SEQUENCE [LARGE SCALE GENOMIC DNA]</scope>
    <source>
        <strain evidence="2 3">DAOM 197198</strain>
    </source>
</reference>
<comment type="caution">
    <text evidence="2">The sequence shown here is derived from an EMBL/GenBank/DDBJ whole genome shotgun (WGS) entry which is preliminary data.</text>
</comment>
<protein>
    <submittedName>
        <fullName evidence="2">Uncharacterized protein</fullName>
    </submittedName>
</protein>
<feature type="region of interest" description="Disordered" evidence="1">
    <location>
        <begin position="237"/>
        <end position="259"/>
    </location>
</feature>
<evidence type="ECO:0000256" key="1">
    <source>
        <dbReference type="SAM" id="MobiDB-lite"/>
    </source>
</evidence>
<reference evidence="2 3" key="2">
    <citation type="journal article" date="2018" name="New Phytol.">
        <title>High intraspecific genome diversity in the model arbuscular mycorrhizal symbiont Rhizophagus irregularis.</title>
        <authorList>
            <person name="Chen E.C.H."/>
            <person name="Morin E."/>
            <person name="Beaudet D."/>
            <person name="Noel J."/>
            <person name="Yildirir G."/>
            <person name="Ndikumana S."/>
            <person name="Charron P."/>
            <person name="St-Onge C."/>
            <person name="Giorgi J."/>
            <person name="Kruger M."/>
            <person name="Marton T."/>
            <person name="Ropars J."/>
            <person name="Grigoriev I.V."/>
            <person name="Hainaut M."/>
            <person name="Henrissat B."/>
            <person name="Roux C."/>
            <person name="Martin F."/>
            <person name="Corradi N."/>
        </authorList>
    </citation>
    <scope>NUCLEOTIDE SEQUENCE [LARGE SCALE GENOMIC DNA]</scope>
    <source>
        <strain evidence="2 3">DAOM 197198</strain>
    </source>
</reference>
<feature type="region of interest" description="Disordered" evidence="1">
    <location>
        <begin position="50"/>
        <end position="94"/>
    </location>
</feature>
<feature type="region of interest" description="Disordered" evidence="1">
    <location>
        <begin position="192"/>
        <end position="214"/>
    </location>
</feature>
<dbReference type="AlphaFoldDB" id="A0A2P4Q1A9"/>